<evidence type="ECO:0000256" key="6">
    <source>
        <dbReference type="ARBA" id="ARBA00023136"/>
    </source>
</evidence>
<protein>
    <recommendedName>
        <fullName evidence="8">YetF C-terminal domain-containing protein</fullName>
    </recommendedName>
</protein>
<reference evidence="9 10" key="1">
    <citation type="submission" date="2019-02" db="EMBL/GenBank/DDBJ databases">
        <title>Deep-cultivation of Planctomycetes and their phenomic and genomic characterization uncovers novel biology.</title>
        <authorList>
            <person name="Wiegand S."/>
            <person name="Jogler M."/>
            <person name="Boedeker C."/>
            <person name="Pinto D."/>
            <person name="Vollmers J."/>
            <person name="Rivas-Marin E."/>
            <person name="Kohn T."/>
            <person name="Peeters S.H."/>
            <person name="Heuer A."/>
            <person name="Rast P."/>
            <person name="Oberbeckmann S."/>
            <person name="Bunk B."/>
            <person name="Jeske O."/>
            <person name="Meyerdierks A."/>
            <person name="Storesund J.E."/>
            <person name="Kallscheuer N."/>
            <person name="Luecker S."/>
            <person name="Lage O.M."/>
            <person name="Pohl T."/>
            <person name="Merkel B.J."/>
            <person name="Hornburger P."/>
            <person name="Mueller R.-W."/>
            <person name="Bruemmer F."/>
            <person name="Labrenz M."/>
            <person name="Spormann A.M."/>
            <person name="Op den Camp H."/>
            <person name="Overmann J."/>
            <person name="Amann R."/>
            <person name="Jetten M.S.M."/>
            <person name="Mascher T."/>
            <person name="Medema M.H."/>
            <person name="Devos D.P."/>
            <person name="Kaster A.-K."/>
            <person name="Ovreas L."/>
            <person name="Rohde M."/>
            <person name="Galperin M.Y."/>
            <person name="Jogler C."/>
        </authorList>
    </citation>
    <scope>NUCLEOTIDE SEQUENCE [LARGE SCALE GENOMIC DNA]</scope>
    <source>
        <strain evidence="9 10">Mal4</strain>
    </source>
</reference>
<dbReference type="PANTHER" id="PTHR34582:SF6">
    <property type="entry name" value="UPF0702 TRANSMEMBRANE PROTEIN YCAP"/>
    <property type="match status" value="1"/>
</dbReference>
<comment type="similarity">
    <text evidence="2">Belongs to the UPF0702 family.</text>
</comment>
<keyword evidence="6 7" id="KW-0472">Membrane</keyword>
<evidence type="ECO:0000313" key="10">
    <source>
        <dbReference type="Proteomes" id="UP000320496"/>
    </source>
</evidence>
<dbReference type="GO" id="GO:0005886">
    <property type="term" value="C:plasma membrane"/>
    <property type="evidence" value="ECO:0007669"/>
    <property type="project" value="UniProtKB-SubCell"/>
</dbReference>
<evidence type="ECO:0000313" key="9">
    <source>
        <dbReference type="EMBL" id="QDU37404.1"/>
    </source>
</evidence>
<proteinExistence type="inferred from homology"/>
<evidence type="ECO:0000256" key="7">
    <source>
        <dbReference type="SAM" id="Phobius"/>
    </source>
</evidence>
<dbReference type="Pfam" id="PF04239">
    <property type="entry name" value="DUF421"/>
    <property type="match status" value="1"/>
</dbReference>
<evidence type="ECO:0000259" key="8">
    <source>
        <dbReference type="Pfam" id="PF04239"/>
    </source>
</evidence>
<dbReference type="Gene3D" id="3.30.240.20">
    <property type="entry name" value="bsu07140 like domains"/>
    <property type="match status" value="1"/>
</dbReference>
<evidence type="ECO:0000256" key="4">
    <source>
        <dbReference type="ARBA" id="ARBA00022692"/>
    </source>
</evidence>
<dbReference type="PANTHER" id="PTHR34582">
    <property type="entry name" value="UPF0702 TRANSMEMBRANE PROTEIN YCAP"/>
    <property type="match status" value="1"/>
</dbReference>
<keyword evidence="3" id="KW-1003">Cell membrane</keyword>
<feature type="transmembrane region" description="Helical" evidence="7">
    <location>
        <begin position="12"/>
        <end position="31"/>
    </location>
</feature>
<accession>A0A517Z4J7</accession>
<dbReference type="RefSeq" id="WP_145368202.1">
    <property type="nucleotide sequence ID" value="NZ_CP036275.1"/>
</dbReference>
<dbReference type="InterPro" id="IPR023090">
    <property type="entry name" value="UPF0702_alpha/beta_dom_sf"/>
</dbReference>
<keyword evidence="4 7" id="KW-0812">Transmembrane</keyword>
<keyword evidence="10" id="KW-1185">Reference proteome</keyword>
<dbReference type="KEGG" id="mri:Mal4_17150"/>
<comment type="subcellular location">
    <subcellularLocation>
        <location evidence="1">Cell membrane</location>
        <topology evidence="1">Multi-pass membrane protein</topology>
    </subcellularLocation>
</comment>
<dbReference type="EMBL" id="CP036275">
    <property type="protein sequence ID" value="QDU37404.1"/>
    <property type="molecule type" value="Genomic_DNA"/>
</dbReference>
<dbReference type="OrthoDB" id="9793799at2"/>
<feature type="domain" description="YetF C-terminal" evidence="8">
    <location>
        <begin position="91"/>
        <end position="161"/>
    </location>
</feature>
<evidence type="ECO:0000256" key="2">
    <source>
        <dbReference type="ARBA" id="ARBA00006448"/>
    </source>
</evidence>
<evidence type="ECO:0000256" key="5">
    <source>
        <dbReference type="ARBA" id="ARBA00022989"/>
    </source>
</evidence>
<sequence>MFEKWITADLNAAPLVILSGVVTYAAILLYTRIVGLRTFSKMSAADFAMTIAVGSMFGSTVSTSNPALLLGLVALAAVFAGQWLTAWLRRRTKWFTRWIDNEPLLLMARGEVIEENLTKANVTRSDIYAKLRESNALTYDQVLAVVFETTGDISVLHSEQEGARIEPDFLKDVADADRLFKSHETV</sequence>
<dbReference type="InterPro" id="IPR007353">
    <property type="entry name" value="DUF421"/>
</dbReference>
<dbReference type="Proteomes" id="UP000320496">
    <property type="component" value="Chromosome"/>
</dbReference>
<dbReference type="AlphaFoldDB" id="A0A517Z4J7"/>
<name>A0A517Z4J7_9PLAN</name>
<feature type="transmembrane region" description="Helical" evidence="7">
    <location>
        <begin position="67"/>
        <end position="88"/>
    </location>
</feature>
<organism evidence="9 10">
    <name type="scientific">Maioricimonas rarisocia</name>
    <dbReference type="NCBI Taxonomy" id="2528026"/>
    <lineage>
        <taxon>Bacteria</taxon>
        <taxon>Pseudomonadati</taxon>
        <taxon>Planctomycetota</taxon>
        <taxon>Planctomycetia</taxon>
        <taxon>Planctomycetales</taxon>
        <taxon>Planctomycetaceae</taxon>
        <taxon>Maioricimonas</taxon>
    </lineage>
</organism>
<evidence type="ECO:0000256" key="1">
    <source>
        <dbReference type="ARBA" id="ARBA00004651"/>
    </source>
</evidence>
<keyword evidence="5 7" id="KW-1133">Transmembrane helix</keyword>
<evidence type="ECO:0000256" key="3">
    <source>
        <dbReference type="ARBA" id="ARBA00022475"/>
    </source>
</evidence>
<gene>
    <name evidence="9" type="ORF">Mal4_17150</name>
</gene>